<dbReference type="EMBL" id="JACJPW010000038">
    <property type="protein sequence ID" value="MBD2182535.1"/>
    <property type="molecule type" value="Genomic_DNA"/>
</dbReference>
<name>A0A926VF88_9CYAN</name>
<feature type="transmembrane region" description="Helical" evidence="1">
    <location>
        <begin position="185"/>
        <end position="203"/>
    </location>
</feature>
<protein>
    <submittedName>
        <fullName evidence="2">Uncharacterized protein</fullName>
    </submittedName>
</protein>
<keyword evidence="1" id="KW-0812">Transmembrane</keyword>
<accession>A0A926VF88</accession>
<gene>
    <name evidence="2" type="ORF">H6G03_15760</name>
</gene>
<feature type="transmembrane region" description="Helical" evidence="1">
    <location>
        <begin position="345"/>
        <end position="365"/>
    </location>
</feature>
<dbReference type="AlphaFoldDB" id="A0A926VF88"/>
<evidence type="ECO:0000313" key="3">
    <source>
        <dbReference type="Proteomes" id="UP000641646"/>
    </source>
</evidence>
<proteinExistence type="predicted"/>
<keyword evidence="1" id="KW-0472">Membrane</keyword>
<feature type="transmembrane region" description="Helical" evidence="1">
    <location>
        <begin position="147"/>
        <end position="165"/>
    </location>
</feature>
<dbReference type="Proteomes" id="UP000641646">
    <property type="component" value="Unassembled WGS sequence"/>
</dbReference>
<reference evidence="2" key="1">
    <citation type="journal article" date="2015" name="ISME J.">
        <title>Draft Genome Sequence of Streptomyces incarnatus NRRL8089, which Produces the Nucleoside Antibiotic Sinefungin.</title>
        <authorList>
            <person name="Oshima K."/>
            <person name="Hattori M."/>
            <person name="Shimizu H."/>
            <person name="Fukuda K."/>
            <person name="Nemoto M."/>
            <person name="Inagaki K."/>
            <person name="Tamura T."/>
        </authorList>
    </citation>
    <scope>NUCLEOTIDE SEQUENCE</scope>
    <source>
        <strain evidence="2">FACHB-1375</strain>
    </source>
</reference>
<evidence type="ECO:0000256" key="1">
    <source>
        <dbReference type="SAM" id="Phobius"/>
    </source>
</evidence>
<keyword evidence="1" id="KW-1133">Transmembrane helix</keyword>
<organism evidence="2 3">
    <name type="scientific">Aerosakkonema funiforme FACHB-1375</name>
    <dbReference type="NCBI Taxonomy" id="2949571"/>
    <lineage>
        <taxon>Bacteria</taxon>
        <taxon>Bacillati</taxon>
        <taxon>Cyanobacteriota</taxon>
        <taxon>Cyanophyceae</taxon>
        <taxon>Oscillatoriophycideae</taxon>
        <taxon>Aerosakkonematales</taxon>
        <taxon>Aerosakkonemataceae</taxon>
        <taxon>Aerosakkonema</taxon>
    </lineage>
</organism>
<keyword evidence="3" id="KW-1185">Reference proteome</keyword>
<comment type="caution">
    <text evidence="2">The sequence shown here is derived from an EMBL/GenBank/DDBJ whole genome shotgun (WGS) entry which is preliminary data.</text>
</comment>
<reference evidence="2" key="2">
    <citation type="submission" date="2020-08" db="EMBL/GenBank/DDBJ databases">
        <authorList>
            <person name="Chen M."/>
            <person name="Teng W."/>
            <person name="Zhao L."/>
            <person name="Hu C."/>
            <person name="Zhou Y."/>
            <person name="Han B."/>
            <person name="Song L."/>
            <person name="Shu W."/>
        </authorList>
    </citation>
    <scope>NUCLEOTIDE SEQUENCE</scope>
    <source>
        <strain evidence="2">FACHB-1375</strain>
    </source>
</reference>
<evidence type="ECO:0000313" key="2">
    <source>
        <dbReference type="EMBL" id="MBD2182535.1"/>
    </source>
</evidence>
<sequence>MAIACFRSSGVAQNPQPTVQLTTEPTVGKILPFQAAAATPQSPALLKLQALNTSGKPLKDARIHLSILTPPQNPWFATDFPIVEGTKLLDIETIAPDGKLQIQQILPIRGKYQLLVNVTPVVANEFTPIQQNLSVSVAENAVKWRNFAILAAILLLVGLAGGWVIGGKQKIQPGEIAPSQVRLLLSGLTVVAIAALLFVNISAELAESQTHSHHHSHEDSSLQEKPTIINAGIKLELSGDSHATVGQLANYQIQATDTKTGKPASNLAFQIETIQLEDNWVAFAYNGKTDAKGNFAWGQQFFDGAPHRVEVEFSPKINGDNKSSPLKLTKAIEVEGIAPPLSLRLISLAYFTGIIAIGLVIGLRLPHPQTK</sequence>